<name>A0A9P5U4M8_9AGAR</name>
<protein>
    <submittedName>
        <fullName evidence="1">Uncharacterized protein</fullName>
    </submittedName>
</protein>
<gene>
    <name evidence="1" type="ORF">BDP27DRAFT_1366165</name>
</gene>
<comment type="caution">
    <text evidence="1">The sequence shown here is derived from an EMBL/GenBank/DDBJ whole genome shotgun (WGS) entry which is preliminary data.</text>
</comment>
<keyword evidence="2" id="KW-1185">Reference proteome</keyword>
<evidence type="ECO:0000313" key="2">
    <source>
        <dbReference type="Proteomes" id="UP000772434"/>
    </source>
</evidence>
<evidence type="ECO:0000313" key="1">
    <source>
        <dbReference type="EMBL" id="KAF9065779.1"/>
    </source>
</evidence>
<accession>A0A9P5U4M8</accession>
<proteinExistence type="predicted"/>
<reference evidence="1" key="1">
    <citation type="submission" date="2020-11" db="EMBL/GenBank/DDBJ databases">
        <authorList>
            <consortium name="DOE Joint Genome Institute"/>
            <person name="Ahrendt S."/>
            <person name="Riley R."/>
            <person name="Andreopoulos W."/>
            <person name="Labutti K."/>
            <person name="Pangilinan J."/>
            <person name="Ruiz-Duenas F.J."/>
            <person name="Barrasa J.M."/>
            <person name="Sanchez-Garcia M."/>
            <person name="Camarero S."/>
            <person name="Miyauchi S."/>
            <person name="Serrano A."/>
            <person name="Linde D."/>
            <person name="Babiker R."/>
            <person name="Drula E."/>
            <person name="Ayuso-Fernandez I."/>
            <person name="Pacheco R."/>
            <person name="Padilla G."/>
            <person name="Ferreira P."/>
            <person name="Barriuso J."/>
            <person name="Kellner H."/>
            <person name="Castanera R."/>
            <person name="Alfaro M."/>
            <person name="Ramirez L."/>
            <person name="Pisabarro A.G."/>
            <person name="Kuo A."/>
            <person name="Tritt A."/>
            <person name="Lipzen A."/>
            <person name="He G."/>
            <person name="Yan M."/>
            <person name="Ng V."/>
            <person name="Cullen D."/>
            <person name="Martin F."/>
            <person name="Rosso M.-N."/>
            <person name="Henrissat B."/>
            <person name="Hibbett D."/>
            <person name="Martinez A.T."/>
            <person name="Grigoriev I.V."/>
        </authorList>
    </citation>
    <scope>NUCLEOTIDE SEQUENCE</scope>
    <source>
        <strain evidence="1">AH 40177</strain>
    </source>
</reference>
<dbReference type="EMBL" id="JADNRY010000098">
    <property type="protein sequence ID" value="KAF9065779.1"/>
    <property type="molecule type" value="Genomic_DNA"/>
</dbReference>
<sequence length="169" mass="19264">MTVTKRLVKVWKMGHLNIMRIYVGWNYLSIGIPAPKKFAFRHKIKGSDLRSLGPQSPIKFLSSVVESVHKSIVIITCWWRQKKQTTHATLNMKSGQYQRELLVLNGEEGCGDIAKVDDWDTASRRHSNFKTYAYGKQQFGCRDFKLLPGEMDIPCECDWGTTPVSTLAA</sequence>
<dbReference type="AlphaFoldDB" id="A0A9P5U4M8"/>
<organism evidence="1 2">
    <name type="scientific">Rhodocollybia butyracea</name>
    <dbReference type="NCBI Taxonomy" id="206335"/>
    <lineage>
        <taxon>Eukaryota</taxon>
        <taxon>Fungi</taxon>
        <taxon>Dikarya</taxon>
        <taxon>Basidiomycota</taxon>
        <taxon>Agaricomycotina</taxon>
        <taxon>Agaricomycetes</taxon>
        <taxon>Agaricomycetidae</taxon>
        <taxon>Agaricales</taxon>
        <taxon>Marasmiineae</taxon>
        <taxon>Omphalotaceae</taxon>
        <taxon>Rhodocollybia</taxon>
    </lineage>
</organism>
<dbReference type="Proteomes" id="UP000772434">
    <property type="component" value="Unassembled WGS sequence"/>
</dbReference>